<protein>
    <submittedName>
        <fullName evidence="2">Uncharacterized protein</fullName>
    </submittedName>
</protein>
<dbReference type="RefSeq" id="WP_075133214.1">
    <property type="nucleotide sequence ID" value="NZ_MSIF01000005.1"/>
</dbReference>
<dbReference type="OrthoDB" id="3697105at2"/>
<evidence type="ECO:0000313" key="3">
    <source>
        <dbReference type="Proteomes" id="UP000185696"/>
    </source>
</evidence>
<keyword evidence="3" id="KW-1185">Reference proteome</keyword>
<dbReference type="AlphaFoldDB" id="A0A7Z0WMM8"/>
<gene>
    <name evidence="2" type="ORF">BLA60_13680</name>
</gene>
<name>A0A7Z0WMM8_9PSEU</name>
<dbReference type="Proteomes" id="UP000185696">
    <property type="component" value="Unassembled WGS sequence"/>
</dbReference>
<dbReference type="EMBL" id="MSIF01000005">
    <property type="protein sequence ID" value="OLF11052.1"/>
    <property type="molecule type" value="Genomic_DNA"/>
</dbReference>
<evidence type="ECO:0000256" key="1">
    <source>
        <dbReference type="SAM" id="Phobius"/>
    </source>
</evidence>
<comment type="caution">
    <text evidence="2">The sequence shown here is derived from an EMBL/GenBank/DDBJ whole genome shotgun (WGS) entry which is preliminary data.</text>
</comment>
<organism evidence="2 3">
    <name type="scientific">Actinophytocola xinjiangensis</name>
    <dbReference type="NCBI Taxonomy" id="485602"/>
    <lineage>
        <taxon>Bacteria</taxon>
        <taxon>Bacillati</taxon>
        <taxon>Actinomycetota</taxon>
        <taxon>Actinomycetes</taxon>
        <taxon>Pseudonocardiales</taxon>
        <taxon>Pseudonocardiaceae</taxon>
    </lineage>
</organism>
<proteinExistence type="predicted"/>
<reference evidence="2 3" key="1">
    <citation type="submission" date="2016-12" db="EMBL/GenBank/DDBJ databases">
        <title>The draft genome sequence of Actinophytocola xinjiangensis.</title>
        <authorList>
            <person name="Wang W."/>
            <person name="Yuan L."/>
        </authorList>
    </citation>
    <scope>NUCLEOTIDE SEQUENCE [LARGE SCALE GENOMIC DNA]</scope>
    <source>
        <strain evidence="2 3">CGMCC 4.4663</strain>
    </source>
</reference>
<keyword evidence="1" id="KW-1133">Transmembrane helix</keyword>
<evidence type="ECO:0000313" key="2">
    <source>
        <dbReference type="EMBL" id="OLF11052.1"/>
    </source>
</evidence>
<sequence length="154" mass="16623">MSRLRAGLLGAFVALLVVVGAHFAAGMPVVWAVLVALPVGAVAVVVALVSDVFDVDWTPEPDRPGAGVSLHAASLAGRLAQAAGDRHRFDTRIRPRLRRIALDMVRRKENIDDLDDPLAREVLGADLHDLLTAPDARLPHPTTFAAMMRRLEET</sequence>
<feature type="transmembrane region" description="Helical" evidence="1">
    <location>
        <begin position="30"/>
        <end position="53"/>
    </location>
</feature>
<accession>A0A7Z0WMM8</accession>
<keyword evidence="1" id="KW-0472">Membrane</keyword>
<keyword evidence="1" id="KW-0812">Transmembrane</keyword>